<dbReference type="InterPro" id="IPR046869">
    <property type="entry name" value="SLM1/RGC1-like_PH"/>
</dbReference>
<feature type="region of interest" description="Disordered" evidence="2">
    <location>
        <begin position="511"/>
        <end position="530"/>
    </location>
</feature>
<dbReference type="Gene3D" id="2.30.29.30">
    <property type="entry name" value="Pleckstrin-homology domain (PH domain)/Phosphotyrosine-binding domain (PTB)"/>
    <property type="match status" value="1"/>
</dbReference>
<keyword evidence="5" id="KW-1185">Reference proteome</keyword>
<reference evidence="5" key="1">
    <citation type="journal article" date="2018" name="Nat. Microbiol.">
        <title>Leveraging single-cell genomics to expand the fungal tree of life.</title>
        <authorList>
            <person name="Ahrendt S.R."/>
            <person name="Quandt C.A."/>
            <person name="Ciobanu D."/>
            <person name="Clum A."/>
            <person name="Salamov A."/>
            <person name="Andreopoulos B."/>
            <person name="Cheng J.F."/>
            <person name="Woyke T."/>
            <person name="Pelin A."/>
            <person name="Henrissat B."/>
            <person name="Reynolds N.K."/>
            <person name="Benny G.L."/>
            <person name="Smith M.E."/>
            <person name="James T.Y."/>
            <person name="Grigoriev I.V."/>
        </authorList>
    </citation>
    <scope>NUCLEOTIDE SEQUENCE [LARGE SCALE GENOMIC DNA]</scope>
    <source>
        <strain evidence="5">ATCC 52028</strain>
    </source>
</reference>
<evidence type="ECO:0000259" key="3">
    <source>
        <dbReference type="PROSITE" id="PS50003"/>
    </source>
</evidence>
<feature type="region of interest" description="Disordered" evidence="2">
    <location>
        <begin position="563"/>
        <end position="586"/>
    </location>
</feature>
<dbReference type="PANTHER" id="PTHR31941:SF1">
    <property type="entry name" value="CYTOSKELETAL SIGNALING PROTEIN SLM1"/>
    <property type="match status" value="1"/>
</dbReference>
<gene>
    <name evidence="4" type="ORF">CXG81DRAFT_17587</name>
</gene>
<dbReference type="InterPro" id="IPR046868">
    <property type="entry name" value="BAR_4"/>
</dbReference>
<sequence length="704" mass="75246">MSFSFPSSGTAESPASGKWPSFSLPNALSRDASAASLHSSAAASPATQLPLSVAAGGGSSAEPEEIDPLHGLIPTSVTPLFLNRLQEWTKVIKALINHFSTIADADKRLAAAYTKSIARDFGPQGVSNGRGFGEGDSQTLRDFIQAFADDQTAEAQQHSARAQFIEATTLPALRDLATEIRKKSTDNDREWVAMDKGLKFDRDTLLRLQAEMRAGLERAHARQLMSPHHATSTAPIGDGELDTSPATPTTGPSGMLSLVNGSANATKDPYITSRQLRKHIEECFRKQREHRESILNQRQNFAIFEKVIVQHLRNLLTTWMDSRYRFHHESLTQVLTKIRASLDHVNPDTDWQAFEQQHQNLFVDPDAPFTQPEELPIEGDDDPLVNVITQGALLRQETGLMTYLAKRWKQQHGILSAAGYLHMYPASTEASPPPSFYANLVEPEISLYMPECQVDLAAGTEDVPEEFIVTQNPGTFRANKVRLRGSTPDVTLFWWSFLSSQMRVPPTPVAAAGTPTTAAKPAAAAAAPPVPPKSALPTNAAAATPPAIATAIAAGGINLMDSTPTPKTALSHSGTPPLSARHETEAVSVSRLQQRMSNVVATQAGATSPGPASAAASQAQQAQQQVLYDVSHAYAESAAYGQAAPADATGNAAEEDEEDATDTAAATAGAPTTAAEAAWASAANRLNLDSLLQSSEFDGGNAWA</sequence>
<feature type="region of interest" description="Disordered" evidence="2">
    <location>
        <begin position="221"/>
        <end position="254"/>
    </location>
</feature>
<evidence type="ECO:0000256" key="1">
    <source>
        <dbReference type="ARBA" id="ARBA00022553"/>
    </source>
</evidence>
<evidence type="ECO:0000256" key="2">
    <source>
        <dbReference type="SAM" id="MobiDB-lite"/>
    </source>
</evidence>
<evidence type="ECO:0000313" key="5">
    <source>
        <dbReference type="Proteomes" id="UP000274922"/>
    </source>
</evidence>
<dbReference type="Pfam" id="PF20399">
    <property type="entry name" value="PH_20"/>
    <property type="match status" value="1"/>
</dbReference>
<dbReference type="Pfam" id="PF20400">
    <property type="entry name" value="BAR_4"/>
    <property type="match status" value="1"/>
</dbReference>
<dbReference type="OrthoDB" id="5598057at2759"/>
<dbReference type="AlphaFoldDB" id="A0A4P9XC94"/>
<keyword evidence="1" id="KW-0597">Phosphoprotein</keyword>
<evidence type="ECO:0000313" key="4">
    <source>
        <dbReference type="EMBL" id="RKP02790.1"/>
    </source>
</evidence>
<dbReference type="PROSITE" id="PS50003">
    <property type="entry name" value="PH_DOMAIN"/>
    <property type="match status" value="1"/>
</dbReference>
<accession>A0A4P9XC94</accession>
<dbReference type="STRING" id="1555241.A0A4P9XC94"/>
<dbReference type="EMBL" id="ML014135">
    <property type="protein sequence ID" value="RKP02790.1"/>
    <property type="molecule type" value="Genomic_DNA"/>
</dbReference>
<dbReference type="Proteomes" id="UP000274922">
    <property type="component" value="Unassembled WGS sequence"/>
</dbReference>
<feature type="compositionally biased region" description="Low complexity" evidence="2">
    <location>
        <begin position="243"/>
        <end position="254"/>
    </location>
</feature>
<feature type="domain" description="PH" evidence="3">
    <location>
        <begin position="386"/>
        <end position="503"/>
    </location>
</feature>
<dbReference type="Gene3D" id="1.20.1270.60">
    <property type="entry name" value="Arfaptin homology (AH) domain/BAR domain"/>
    <property type="match status" value="1"/>
</dbReference>
<dbReference type="InterPro" id="IPR027267">
    <property type="entry name" value="AH/BAR_dom_sf"/>
</dbReference>
<organism evidence="4 5">
    <name type="scientific">Caulochytrium protostelioides</name>
    <dbReference type="NCBI Taxonomy" id="1555241"/>
    <lineage>
        <taxon>Eukaryota</taxon>
        <taxon>Fungi</taxon>
        <taxon>Fungi incertae sedis</taxon>
        <taxon>Chytridiomycota</taxon>
        <taxon>Chytridiomycota incertae sedis</taxon>
        <taxon>Chytridiomycetes</taxon>
        <taxon>Caulochytriales</taxon>
        <taxon>Caulochytriaceae</taxon>
        <taxon>Caulochytrium</taxon>
    </lineage>
</organism>
<feature type="region of interest" description="Disordered" evidence="2">
    <location>
        <begin position="645"/>
        <end position="670"/>
    </location>
</feature>
<dbReference type="InterPro" id="IPR001849">
    <property type="entry name" value="PH_domain"/>
</dbReference>
<dbReference type="PANTHER" id="PTHR31941">
    <property type="entry name" value="CYTOSKELETAL SIGNALING PROTEIN SLM1"/>
    <property type="match status" value="1"/>
</dbReference>
<feature type="compositionally biased region" description="Low complexity" evidence="2">
    <location>
        <begin position="511"/>
        <end position="527"/>
    </location>
</feature>
<feature type="compositionally biased region" description="Polar residues" evidence="2">
    <location>
        <begin position="563"/>
        <end position="576"/>
    </location>
</feature>
<dbReference type="InterPro" id="IPR011993">
    <property type="entry name" value="PH-like_dom_sf"/>
</dbReference>
<name>A0A4P9XC94_9FUNG</name>
<proteinExistence type="predicted"/>
<protein>
    <recommendedName>
        <fullName evidence="3">PH domain-containing protein</fullName>
    </recommendedName>
</protein>